<evidence type="ECO:0000313" key="2">
    <source>
        <dbReference type="Proteomes" id="UP000428260"/>
    </source>
</evidence>
<dbReference type="Proteomes" id="UP000428260">
    <property type="component" value="Chromosome"/>
</dbReference>
<dbReference type="KEGG" id="mcos:GM418_18095"/>
<dbReference type="RefSeq" id="WP_158868654.1">
    <property type="nucleotide sequence ID" value="NZ_CP046401.1"/>
</dbReference>
<dbReference type="EMBL" id="CP046401">
    <property type="protein sequence ID" value="QGY45511.1"/>
    <property type="molecule type" value="Genomic_DNA"/>
</dbReference>
<sequence length="330" mass="37226">MKQIVLRFICSSVLVVILSYVSLGQDPEFSQFFANPLHVNPAFAGTSELPRAVVSYRNQWPQKGATYTTYSISYDQISTKFNSGIGFQLLHDRELNNVVNTSSASFSYSYHLKINQWSFVTMGLQSGLVLKQFNVENLIFSSNIDQLSGEITGAVPVYSDEKKIYPDFSIGAVGQHNKIFWGASAFHINQPNESILVGDQKGKIPIKYTVHAGMRTKKHHNGLLSREFTFSPNLMYQQQGTFKQVNLGIYLIEKSFLLGGWVRNNFDKRPDSIIALAGFARDKFQFGYSFDYTLSKLSDYSFGSHEISLTFFLGRLDGIPVKNKLLIPMI</sequence>
<keyword evidence="2" id="KW-1185">Reference proteome</keyword>
<organism evidence="1 2">
    <name type="scientific">Maribellus comscasis</name>
    <dbReference type="NCBI Taxonomy" id="2681766"/>
    <lineage>
        <taxon>Bacteria</taxon>
        <taxon>Pseudomonadati</taxon>
        <taxon>Bacteroidota</taxon>
        <taxon>Bacteroidia</taxon>
        <taxon>Marinilabiliales</taxon>
        <taxon>Prolixibacteraceae</taxon>
        <taxon>Maribellus</taxon>
    </lineage>
</organism>
<dbReference type="InterPro" id="IPR019861">
    <property type="entry name" value="PorP/SprF_Bacteroidetes"/>
</dbReference>
<reference evidence="1 2" key="1">
    <citation type="submission" date="2019-11" db="EMBL/GenBank/DDBJ databases">
        <authorList>
            <person name="Zheng R.K."/>
            <person name="Sun C.M."/>
        </authorList>
    </citation>
    <scope>NUCLEOTIDE SEQUENCE [LARGE SCALE GENOMIC DNA]</scope>
    <source>
        <strain evidence="1 2">WC007</strain>
    </source>
</reference>
<gene>
    <name evidence="1" type="ORF">GM418_18095</name>
</gene>
<accession>A0A6I6JST9</accession>
<protein>
    <submittedName>
        <fullName evidence="1">Type IX secretion system membrane protein PorP/SprF</fullName>
    </submittedName>
</protein>
<dbReference type="AlphaFoldDB" id="A0A6I6JST9"/>
<dbReference type="NCBIfam" id="TIGR03519">
    <property type="entry name" value="T9SS_PorP_fam"/>
    <property type="match status" value="1"/>
</dbReference>
<evidence type="ECO:0000313" key="1">
    <source>
        <dbReference type="EMBL" id="QGY45511.1"/>
    </source>
</evidence>
<proteinExistence type="predicted"/>
<name>A0A6I6JST9_9BACT</name>
<dbReference type="Pfam" id="PF11751">
    <property type="entry name" value="PorP_SprF"/>
    <property type="match status" value="1"/>
</dbReference>